<keyword evidence="2" id="KW-1185">Reference proteome</keyword>
<name>A0ABY3AFC6_9FLAO</name>
<evidence type="ECO:0000313" key="1">
    <source>
        <dbReference type="EMBL" id="TQO38563.1"/>
    </source>
</evidence>
<sequence length="174" mass="20631">MISEYKNVDRTDLSDGQKYFYEYTEQAFNAVLNLDEWIQKSSLEKQCYRVFQIAEMRSRGASVTKNLLEIKLYEKLKEVIPYAMASSYVINNKERHLTQDLVEFCEKQIDLIDENKGIMDSPDKLEVDKAFECYINHIQPDRIPSLKVYKQPEVKEKIGELYELYEKIITTYNN</sequence>
<evidence type="ECO:0000313" key="2">
    <source>
        <dbReference type="Proteomes" id="UP000315363"/>
    </source>
</evidence>
<dbReference type="EMBL" id="VHIF01000001">
    <property type="protein sequence ID" value="TQO38563.1"/>
    <property type="molecule type" value="Genomic_DNA"/>
</dbReference>
<protein>
    <submittedName>
        <fullName evidence="1">Uncharacterized protein</fullName>
    </submittedName>
</protein>
<organism evidence="1 2">
    <name type="scientific">Arenibacter algicola</name>
    <dbReference type="NCBI Taxonomy" id="616991"/>
    <lineage>
        <taxon>Bacteria</taxon>
        <taxon>Pseudomonadati</taxon>
        <taxon>Bacteroidota</taxon>
        <taxon>Flavobacteriia</taxon>
        <taxon>Flavobacteriales</taxon>
        <taxon>Flavobacteriaceae</taxon>
        <taxon>Arenibacter</taxon>
    </lineage>
</organism>
<reference evidence="1 2" key="1">
    <citation type="submission" date="2019-06" db="EMBL/GenBank/DDBJ databases">
        <title>A large-scale integrated study on North Sea by COGITO (Coastal Microbe Genomic &amp; Taxonomic Observatory).</title>
        <authorList>
            <person name="Teeling H."/>
        </authorList>
    </citation>
    <scope>NUCLEOTIDE SEQUENCE [LARGE SCALE GENOMIC DNA]</scope>
    <source>
        <strain evidence="1 2">MAR_2009_79</strain>
    </source>
</reference>
<comment type="caution">
    <text evidence="1">The sequence shown here is derived from an EMBL/GenBank/DDBJ whole genome shotgun (WGS) entry which is preliminary data.</text>
</comment>
<accession>A0ABY3AFC6</accession>
<dbReference type="Proteomes" id="UP000315363">
    <property type="component" value="Unassembled WGS sequence"/>
</dbReference>
<proteinExistence type="predicted"/>
<gene>
    <name evidence="1" type="ORF">GQ41_3215</name>
</gene>